<dbReference type="Proteomes" id="UP001454036">
    <property type="component" value="Unassembled WGS sequence"/>
</dbReference>
<evidence type="ECO:0000313" key="4">
    <source>
        <dbReference type="EMBL" id="GAA0139754.1"/>
    </source>
</evidence>
<evidence type="ECO:0000256" key="2">
    <source>
        <dbReference type="SAM" id="MobiDB-lite"/>
    </source>
</evidence>
<sequence>MMEHENEESLPLPTPSSSNDPDQSFIHPLSSPPSIPSPQNDVVFSQNPSFSSSSSIFNSILEPPSYAEAIFKSFDDSSEINEDNGHVITTSPSSSSIYLSSSAFVDYLKVSVADPVQEQEMSNSMIPGSNSYYSYLITTLTDLEEYGGDEFSVRRRFRDVVALSDRLGEVYRGFFVPVRPDRGVVESRVMQKGEFLEQRRVALEKYLRKLANHPVIRRSEELRVFLTVEGRMPLFWEGGLDGEVVSTREVSRERSEGVGDGNEVVQVSKGGGMDFFRMFKELKQSVSYDWGGMKPPLVEEDKEFLEKKAKLQDFEQQITNVSLQAESLVKAQQDIGETMGQLGLAFVKLTKFESERADYECQRKLAADMKNVATASVKASRLYRELNTQTVKHLDQLHEYLGVMLAVNSAFSERTSALLSVQTLLSDVSSLNSKIEKLEAASSKIFGGDSSRIRKIEELRDTVRATEDAKDNAVKEYERIKENNKNELQRLDKEKQHDFLNMLRGFIVNQAGYAEKMANVWEEVAQETSTYVKT</sequence>
<feature type="coiled-coil region" evidence="1">
    <location>
        <begin position="421"/>
        <end position="497"/>
    </location>
</feature>
<keyword evidence="1" id="KW-0175">Coiled coil</keyword>
<gene>
    <name evidence="4" type="ORF">LIER_01239</name>
</gene>
<keyword evidence="5" id="KW-1185">Reference proteome</keyword>
<dbReference type="InterPro" id="IPR015404">
    <property type="entry name" value="Vps5_C"/>
</dbReference>
<proteinExistence type="predicted"/>
<dbReference type="PROSITE" id="PS50195">
    <property type="entry name" value="PX"/>
    <property type="match status" value="1"/>
</dbReference>
<comment type="caution">
    <text evidence="4">The sequence shown here is derived from an EMBL/GenBank/DDBJ whole genome shotgun (WGS) entry which is preliminary data.</text>
</comment>
<dbReference type="PANTHER" id="PTHR46757:SF2">
    <property type="entry name" value="OS05G0346100 PROTEIN"/>
    <property type="match status" value="1"/>
</dbReference>
<feature type="domain" description="PX" evidence="3">
    <location>
        <begin position="113"/>
        <end position="233"/>
    </location>
</feature>
<dbReference type="CDD" id="cd06865">
    <property type="entry name" value="PX_SNX_like"/>
    <property type="match status" value="1"/>
</dbReference>
<protein>
    <submittedName>
        <fullName evidence="4">Scaffold/adaptor protein</fullName>
    </submittedName>
</protein>
<dbReference type="InterPro" id="IPR036871">
    <property type="entry name" value="PX_dom_sf"/>
</dbReference>
<name>A0AAV3NK58_LITER</name>
<dbReference type="Gene3D" id="3.30.1520.10">
    <property type="entry name" value="Phox-like domain"/>
    <property type="match status" value="1"/>
</dbReference>
<dbReference type="GO" id="GO:0035091">
    <property type="term" value="F:phosphatidylinositol binding"/>
    <property type="evidence" value="ECO:0007669"/>
    <property type="project" value="InterPro"/>
</dbReference>
<dbReference type="GO" id="GO:0016020">
    <property type="term" value="C:membrane"/>
    <property type="evidence" value="ECO:0007669"/>
    <property type="project" value="UniProtKB-ARBA"/>
</dbReference>
<dbReference type="CDD" id="cd07596">
    <property type="entry name" value="BAR_SNX"/>
    <property type="match status" value="1"/>
</dbReference>
<feature type="compositionally biased region" description="Low complexity" evidence="2">
    <location>
        <begin position="9"/>
        <end position="29"/>
    </location>
</feature>
<evidence type="ECO:0000259" key="3">
    <source>
        <dbReference type="PROSITE" id="PS50195"/>
    </source>
</evidence>
<feature type="coiled-coil region" evidence="1">
    <location>
        <begin position="297"/>
        <end position="331"/>
    </location>
</feature>
<dbReference type="PANTHER" id="PTHR46757">
    <property type="entry name" value="SORTING NEXIN-RELATED"/>
    <property type="match status" value="1"/>
</dbReference>
<dbReference type="GO" id="GO:0005768">
    <property type="term" value="C:endosome"/>
    <property type="evidence" value="ECO:0007669"/>
    <property type="project" value="UniProtKB-ARBA"/>
</dbReference>
<dbReference type="AlphaFoldDB" id="A0AAV3NK58"/>
<dbReference type="SMART" id="SM00312">
    <property type="entry name" value="PX"/>
    <property type="match status" value="1"/>
</dbReference>
<dbReference type="EMBL" id="BAABME010000117">
    <property type="protein sequence ID" value="GAA0139754.1"/>
    <property type="molecule type" value="Genomic_DNA"/>
</dbReference>
<evidence type="ECO:0000313" key="5">
    <source>
        <dbReference type="Proteomes" id="UP001454036"/>
    </source>
</evidence>
<dbReference type="InterPro" id="IPR001683">
    <property type="entry name" value="PX_dom"/>
</dbReference>
<reference evidence="4 5" key="1">
    <citation type="submission" date="2024-01" db="EMBL/GenBank/DDBJ databases">
        <title>The complete chloroplast genome sequence of Lithospermum erythrorhizon: insights into the phylogenetic relationship among Boraginaceae species and the maternal lineages of purple gromwells.</title>
        <authorList>
            <person name="Okada T."/>
            <person name="Watanabe K."/>
        </authorList>
    </citation>
    <scope>NUCLEOTIDE SEQUENCE [LARGE SCALE GENOMIC DNA]</scope>
</reference>
<organism evidence="4 5">
    <name type="scientific">Lithospermum erythrorhizon</name>
    <name type="common">Purple gromwell</name>
    <name type="synonym">Lithospermum officinale var. erythrorhizon</name>
    <dbReference type="NCBI Taxonomy" id="34254"/>
    <lineage>
        <taxon>Eukaryota</taxon>
        <taxon>Viridiplantae</taxon>
        <taxon>Streptophyta</taxon>
        <taxon>Embryophyta</taxon>
        <taxon>Tracheophyta</taxon>
        <taxon>Spermatophyta</taxon>
        <taxon>Magnoliopsida</taxon>
        <taxon>eudicotyledons</taxon>
        <taxon>Gunneridae</taxon>
        <taxon>Pentapetalae</taxon>
        <taxon>asterids</taxon>
        <taxon>lamiids</taxon>
        <taxon>Boraginales</taxon>
        <taxon>Boraginaceae</taxon>
        <taxon>Boraginoideae</taxon>
        <taxon>Lithospermeae</taxon>
        <taxon>Lithospermum</taxon>
    </lineage>
</organism>
<evidence type="ECO:0000256" key="1">
    <source>
        <dbReference type="SAM" id="Coils"/>
    </source>
</evidence>
<dbReference type="Gene3D" id="1.20.1270.60">
    <property type="entry name" value="Arfaptin homology (AH) domain/BAR domain"/>
    <property type="match status" value="1"/>
</dbReference>
<dbReference type="SUPFAM" id="SSF64268">
    <property type="entry name" value="PX domain"/>
    <property type="match status" value="1"/>
</dbReference>
<accession>A0AAV3NK58</accession>
<dbReference type="SUPFAM" id="SSF103657">
    <property type="entry name" value="BAR/IMD domain-like"/>
    <property type="match status" value="1"/>
</dbReference>
<dbReference type="InterPro" id="IPR027267">
    <property type="entry name" value="AH/BAR_dom_sf"/>
</dbReference>
<dbReference type="Pfam" id="PF00787">
    <property type="entry name" value="PX"/>
    <property type="match status" value="1"/>
</dbReference>
<feature type="region of interest" description="Disordered" evidence="2">
    <location>
        <begin position="1"/>
        <end position="44"/>
    </location>
</feature>
<dbReference type="InterPro" id="IPR044279">
    <property type="entry name" value="SNX2A/B"/>
</dbReference>
<dbReference type="Pfam" id="PF09325">
    <property type="entry name" value="Vps5"/>
    <property type="match status" value="1"/>
</dbReference>